<dbReference type="InterPro" id="IPR002173">
    <property type="entry name" value="Carboh/pur_kinase_PfkB_CS"/>
</dbReference>
<evidence type="ECO:0000256" key="1">
    <source>
        <dbReference type="ARBA" id="ARBA00010688"/>
    </source>
</evidence>
<dbReference type="SUPFAM" id="SSF53613">
    <property type="entry name" value="Ribokinase-like"/>
    <property type="match status" value="1"/>
</dbReference>
<sequence>MRIAVAGSIATDILMTFPGRFKDQFLEEQIHKVSLSFLVDELVVHRGGVGANICYGMAQLGFPSVLVGSVGADFAEYGAALTEAGVDISHVRVCDGVHTARFTCTTDLDANQIASFYTGAMAEARELDLGAIHQAAGGIDLVLIGADDPDAMIKHTDLAKQHGIAIAADPSQQMARMEGTDIRHLIDGAAYLFSNEYEAGLMSQKTGWSHQEILERVGVRITTHGGDGVVIEDASGILAKVPAVPVPNLVDPTGGGDAFRAGYLTGRAAGLDHESSAHLGCTLATTVLETVGTQEYTLDHPAFVARLTSAYGADAAATAKQAMGAQPVVAAQLS</sequence>
<keyword evidence="6" id="KW-1185">Reference proteome</keyword>
<dbReference type="PROSITE" id="PS00584">
    <property type="entry name" value="PFKB_KINASES_2"/>
    <property type="match status" value="1"/>
</dbReference>
<dbReference type="Pfam" id="PF00294">
    <property type="entry name" value="PfkB"/>
    <property type="match status" value="1"/>
</dbReference>
<evidence type="ECO:0000259" key="4">
    <source>
        <dbReference type="Pfam" id="PF00294"/>
    </source>
</evidence>
<proteinExistence type="inferred from homology"/>
<reference evidence="5 6" key="1">
    <citation type="submission" date="2020-08" db="EMBL/GenBank/DDBJ databases">
        <title>Sequencing the genomes of 1000 actinobacteria strains.</title>
        <authorList>
            <person name="Klenk H.-P."/>
        </authorList>
    </citation>
    <scope>NUCLEOTIDE SEQUENCE [LARGE SCALE GENOMIC DNA]</scope>
    <source>
        <strain evidence="5 6">DSM 17294</strain>
    </source>
</reference>
<dbReference type="PANTHER" id="PTHR43320">
    <property type="entry name" value="SUGAR KINASE"/>
    <property type="match status" value="1"/>
</dbReference>
<evidence type="ECO:0000256" key="2">
    <source>
        <dbReference type="ARBA" id="ARBA00022679"/>
    </source>
</evidence>
<evidence type="ECO:0000313" key="5">
    <source>
        <dbReference type="EMBL" id="MBB5979295.1"/>
    </source>
</evidence>
<organism evidence="5 6">
    <name type="scientific">Kribbella solani</name>
    <dbReference type="NCBI Taxonomy" id="236067"/>
    <lineage>
        <taxon>Bacteria</taxon>
        <taxon>Bacillati</taxon>
        <taxon>Actinomycetota</taxon>
        <taxon>Actinomycetes</taxon>
        <taxon>Propionibacteriales</taxon>
        <taxon>Kribbellaceae</taxon>
        <taxon>Kribbella</taxon>
    </lineage>
</organism>
<accession>A0A841DQU3</accession>
<keyword evidence="2 5" id="KW-0808">Transferase</keyword>
<dbReference type="GO" id="GO:0004001">
    <property type="term" value="F:adenosine kinase activity"/>
    <property type="evidence" value="ECO:0007669"/>
    <property type="project" value="UniProtKB-EC"/>
</dbReference>
<dbReference type="EC" id="2.7.1.20" evidence="5"/>
<evidence type="ECO:0000313" key="6">
    <source>
        <dbReference type="Proteomes" id="UP000558997"/>
    </source>
</evidence>
<protein>
    <submittedName>
        <fullName evidence="5">Adenosine kinase</fullName>
        <ecNumber evidence="5">2.7.1.20</ecNumber>
    </submittedName>
</protein>
<keyword evidence="3 5" id="KW-0418">Kinase</keyword>
<evidence type="ECO:0000256" key="3">
    <source>
        <dbReference type="ARBA" id="ARBA00022777"/>
    </source>
</evidence>
<feature type="domain" description="Carbohydrate kinase PfkB" evidence="4">
    <location>
        <begin position="28"/>
        <end position="295"/>
    </location>
</feature>
<dbReference type="RefSeq" id="WP_184834190.1">
    <property type="nucleotide sequence ID" value="NZ_BAAAVN010000001.1"/>
</dbReference>
<dbReference type="CDD" id="cd01942">
    <property type="entry name" value="ribokinase_group_A"/>
    <property type="match status" value="1"/>
</dbReference>
<dbReference type="PANTHER" id="PTHR43320:SF3">
    <property type="entry name" value="CARBOHYDRATE KINASE PFKB DOMAIN-CONTAINING PROTEIN"/>
    <property type="match status" value="1"/>
</dbReference>
<name>A0A841DQU3_9ACTN</name>
<comment type="caution">
    <text evidence="5">The sequence shown here is derived from an EMBL/GenBank/DDBJ whole genome shotgun (WGS) entry which is preliminary data.</text>
</comment>
<comment type="similarity">
    <text evidence="1">Belongs to the carbohydrate kinase PfkB family.</text>
</comment>
<gene>
    <name evidence="5" type="ORF">HDA44_002636</name>
</gene>
<dbReference type="EMBL" id="JACHNF010000001">
    <property type="protein sequence ID" value="MBB5979295.1"/>
    <property type="molecule type" value="Genomic_DNA"/>
</dbReference>
<dbReference type="AlphaFoldDB" id="A0A841DQU3"/>
<dbReference type="Gene3D" id="3.40.1190.20">
    <property type="match status" value="1"/>
</dbReference>
<dbReference type="InterPro" id="IPR011611">
    <property type="entry name" value="PfkB_dom"/>
</dbReference>
<dbReference type="InterPro" id="IPR029056">
    <property type="entry name" value="Ribokinase-like"/>
</dbReference>
<dbReference type="Proteomes" id="UP000558997">
    <property type="component" value="Unassembled WGS sequence"/>
</dbReference>
<dbReference type="InterPro" id="IPR052700">
    <property type="entry name" value="Carb_kinase_PfkB-like"/>
</dbReference>